<protein>
    <submittedName>
        <fullName evidence="2">Uncharacterized protein</fullName>
    </submittedName>
</protein>
<feature type="region of interest" description="Disordered" evidence="1">
    <location>
        <begin position="1"/>
        <end position="43"/>
    </location>
</feature>
<evidence type="ECO:0000256" key="1">
    <source>
        <dbReference type="SAM" id="MobiDB-lite"/>
    </source>
</evidence>
<name>A0A839XD37_9PSEU</name>
<reference evidence="2 3" key="1">
    <citation type="submission" date="2020-08" db="EMBL/GenBank/DDBJ databases">
        <title>Sequencing the genomes of 1000 actinobacteria strains.</title>
        <authorList>
            <person name="Klenk H.-P."/>
        </authorList>
    </citation>
    <scope>NUCLEOTIDE SEQUENCE [LARGE SCALE GENOMIC DNA]</scope>
    <source>
        <strain evidence="2 3">DSM 45267</strain>
    </source>
</reference>
<comment type="caution">
    <text evidence="2">The sequence shown here is derived from an EMBL/GenBank/DDBJ whole genome shotgun (WGS) entry which is preliminary data.</text>
</comment>
<keyword evidence="3" id="KW-1185">Reference proteome</keyword>
<feature type="compositionally biased region" description="Basic and acidic residues" evidence="1">
    <location>
        <begin position="1"/>
        <end position="26"/>
    </location>
</feature>
<evidence type="ECO:0000313" key="3">
    <source>
        <dbReference type="Proteomes" id="UP000564573"/>
    </source>
</evidence>
<sequence length="118" mass="13107">MQREWNERPGHRDREPADSSNARDVEVQGFEVPGPATEQPAADDELIIDCDRCRVRGDACRDCVVSVLLGPPPELRWDETERRAVDALADGGMVPHLRLVPVEPVEPGERTGDDRRAG</sequence>
<evidence type="ECO:0000313" key="2">
    <source>
        <dbReference type="EMBL" id="MBB3661190.1"/>
    </source>
</evidence>
<accession>A0A839XD37</accession>
<proteinExistence type="predicted"/>
<dbReference type="EMBL" id="JACIBS010000001">
    <property type="protein sequence ID" value="MBB3661190.1"/>
    <property type="molecule type" value="Genomic_DNA"/>
</dbReference>
<organism evidence="2 3">
    <name type="scientific">Prauserella sediminis</name>
    <dbReference type="NCBI Taxonomy" id="577680"/>
    <lineage>
        <taxon>Bacteria</taxon>
        <taxon>Bacillati</taxon>
        <taxon>Actinomycetota</taxon>
        <taxon>Actinomycetes</taxon>
        <taxon>Pseudonocardiales</taxon>
        <taxon>Pseudonocardiaceae</taxon>
        <taxon>Prauserella</taxon>
        <taxon>Prauserella salsuginis group</taxon>
    </lineage>
</organism>
<dbReference type="AlphaFoldDB" id="A0A839XD37"/>
<dbReference type="Proteomes" id="UP000564573">
    <property type="component" value="Unassembled WGS sequence"/>
</dbReference>
<gene>
    <name evidence="2" type="ORF">FB384_000094</name>
</gene>